<dbReference type="CDD" id="cd04279">
    <property type="entry name" value="ZnMc_MMP_like_1"/>
    <property type="match status" value="1"/>
</dbReference>
<proteinExistence type="predicted"/>
<dbReference type="eggNOG" id="COG5549">
    <property type="taxonomic scope" value="Bacteria"/>
</dbReference>
<evidence type="ECO:0000313" key="2">
    <source>
        <dbReference type="EMBL" id="EGJ28367.1"/>
    </source>
</evidence>
<name>F4Y448_9CYAN</name>
<keyword evidence="2" id="KW-0378">Hydrolase</keyword>
<dbReference type="InterPro" id="IPR024079">
    <property type="entry name" value="MetalloPept_cat_dom_sf"/>
</dbReference>
<sequence>MAKSALFAFIPALKRRGFQRLDFYKNNQQLWIALFLGGVTCLLVMLIQSSTAAGLYPKFNQLTEASSAIVASMPVTSPALPASKPHPLPTPLAQWQDPTGSGDYFSEIKGTPLGYLIWSQFPVKVYVEHPQAPGVVDAKHQRFQQWVDAVLKAVAEWGIYLPLELVDQQELADISILRSRPPLKVSFNRETGTFDWSRARSAVTSYEFYLAQSISAPEQILDNLLLHKFTILLSPQQSIDYTLATARHELGHALGIWGHSPLETDALYFSQVRNPPRISARDINTLKRIYEQPTRLGWPLAKVKGKR</sequence>
<keyword evidence="1" id="KW-0472">Membrane</keyword>
<feature type="transmembrane region" description="Helical" evidence="1">
    <location>
        <begin position="30"/>
        <end position="47"/>
    </location>
</feature>
<dbReference type="Gene3D" id="3.40.390.10">
    <property type="entry name" value="Collagenase (Catalytic Domain)"/>
    <property type="match status" value="1"/>
</dbReference>
<dbReference type="EMBL" id="GL890975">
    <property type="protein sequence ID" value="EGJ28367.1"/>
    <property type="molecule type" value="Genomic_DNA"/>
</dbReference>
<organism evidence="2 3">
    <name type="scientific">Moorena producens 3L</name>
    <dbReference type="NCBI Taxonomy" id="489825"/>
    <lineage>
        <taxon>Bacteria</taxon>
        <taxon>Bacillati</taxon>
        <taxon>Cyanobacteriota</taxon>
        <taxon>Cyanophyceae</taxon>
        <taxon>Coleofasciculales</taxon>
        <taxon>Coleofasciculaceae</taxon>
        <taxon>Moorena</taxon>
    </lineage>
</organism>
<dbReference type="SUPFAM" id="SSF55486">
    <property type="entry name" value="Metalloproteases ('zincins'), catalytic domain"/>
    <property type="match status" value="1"/>
</dbReference>
<dbReference type="GO" id="GO:0006508">
    <property type="term" value="P:proteolysis"/>
    <property type="evidence" value="ECO:0007669"/>
    <property type="project" value="UniProtKB-KW"/>
</dbReference>
<evidence type="ECO:0000256" key="1">
    <source>
        <dbReference type="SAM" id="Phobius"/>
    </source>
</evidence>
<accession>F4Y448</accession>
<keyword evidence="1" id="KW-0812">Transmembrane</keyword>
<protein>
    <submittedName>
        <fullName evidence="2">Putative Zn-dependent protease</fullName>
    </submittedName>
</protein>
<dbReference type="GO" id="GO:0008237">
    <property type="term" value="F:metallopeptidase activity"/>
    <property type="evidence" value="ECO:0007669"/>
    <property type="project" value="InterPro"/>
</dbReference>
<gene>
    <name evidence="2" type="ORF">LYNGBM3L_74660</name>
</gene>
<dbReference type="AlphaFoldDB" id="F4Y448"/>
<dbReference type="HOGENOM" id="CLU_079047_0_0_3"/>
<reference evidence="3" key="1">
    <citation type="journal article" date="2011" name="Proc. Natl. Acad. Sci. U.S.A.">
        <title>Genomic insights into the physiology and ecology of the marine filamentous cyanobacterium Lyngbya majuscula.</title>
        <authorList>
            <person name="Jones A.C."/>
            <person name="Monroe E.A."/>
            <person name="Podell S."/>
            <person name="Hess W.R."/>
            <person name="Klages S."/>
            <person name="Esquenazi E."/>
            <person name="Niessen S."/>
            <person name="Hoover H."/>
            <person name="Rothmann M."/>
            <person name="Lasken R.S."/>
            <person name="Yates J.R.III."/>
            <person name="Reinhardt R."/>
            <person name="Kube M."/>
            <person name="Burkart M.D."/>
            <person name="Allen E.E."/>
            <person name="Dorrestein P.C."/>
            <person name="Gerwick W.H."/>
            <person name="Gerwick L."/>
        </authorList>
    </citation>
    <scope>NUCLEOTIDE SEQUENCE [LARGE SCALE GENOMIC DNA]</scope>
    <source>
        <strain evidence="3">3L</strain>
    </source>
</reference>
<keyword evidence="3" id="KW-1185">Reference proteome</keyword>
<evidence type="ECO:0000313" key="3">
    <source>
        <dbReference type="Proteomes" id="UP000003959"/>
    </source>
</evidence>
<keyword evidence="2" id="KW-0645">Protease</keyword>
<dbReference type="Proteomes" id="UP000003959">
    <property type="component" value="Unassembled WGS sequence"/>
</dbReference>
<keyword evidence="1" id="KW-1133">Transmembrane helix</keyword>
<dbReference type="RefSeq" id="WP_008191843.1">
    <property type="nucleotide sequence ID" value="NZ_GL890975.1"/>
</dbReference>